<organism evidence="4 5">
    <name type="scientific">Adhaeribacter swui</name>
    <dbReference type="NCBI Taxonomy" id="2086471"/>
    <lineage>
        <taxon>Bacteria</taxon>
        <taxon>Pseudomonadati</taxon>
        <taxon>Bacteroidota</taxon>
        <taxon>Cytophagia</taxon>
        <taxon>Cytophagales</taxon>
        <taxon>Hymenobacteraceae</taxon>
        <taxon>Adhaeribacter</taxon>
    </lineage>
</organism>
<dbReference type="GO" id="GO:0016787">
    <property type="term" value="F:hydrolase activity"/>
    <property type="evidence" value="ECO:0007669"/>
    <property type="project" value="UniProtKB-UniRule"/>
</dbReference>
<gene>
    <name evidence="4" type="ORF">HUW51_21485</name>
</gene>
<dbReference type="AlphaFoldDB" id="A0A7G7GDC8"/>
<dbReference type="NCBIfam" id="NF001911">
    <property type="entry name" value="PRK00685.1"/>
    <property type="match status" value="1"/>
</dbReference>
<sequence>MNVTYLGHSCFLLEINGTKVITDPFITYNELAKKIDKESITCDYVLLSHGHMDHMADAEYFLKKDNATLIAIYDIAEWFKQKGVEKLIHLNIGGKTQLPFGSVKMVTAVHSSVLPDGTYGGNPAGYVIQTTDKVFYFAGDTALTYDMKLIADRFKKVDAAFLPIGDSLTMDVEDAIVAAEWVNTQKIIGMHFDTFPNIQLDKDKAKQTVQEANKELLLLAIGETITL</sequence>
<dbReference type="PANTHER" id="PTHR43546">
    <property type="entry name" value="UPF0173 METAL-DEPENDENT HYDROLASE MJ1163-RELATED"/>
    <property type="match status" value="1"/>
</dbReference>
<accession>A0A7G7GDC8</accession>
<dbReference type="Proteomes" id="UP000515237">
    <property type="component" value="Chromosome"/>
</dbReference>
<dbReference type="InterPro" id="IPR001279">
    <property type="entry name" value="Metallo-B-lactamas"/>
</dbReference>
<name>A0A7G7GDC8_9BACT</name>
<dbReference type="InterPro" id="IPR022877">
    <property type="entry name" value="UPF0173"/>
</dbReference>
<protein>
    <recommendedName>
        <fullName evidence="2">UPF0173 metal-dependent hydrolase HUW51_21485</fullName>
    </recommendedName>
</protein>
<dbReference type="InterPro" id="IPR036866">
    <property type="entry name" value="RibonucZ/Hydroxyglut_hydro"/>
</dbReference>
<dbReference type="Pfam" id="PF13483">
    <property type="entry name" value="Lactamase_B_3"/>
    <property type="match status" value="1"/>
</dbReference>
<evidence type="ECO:0000313" key="5">
    <source>
        <dbReference type="Proteomes" id="UP000515237"/>
    </source>
</evidence>
<dbReference type="RefSeq" id="WP_185271653.1">
    <property type="nucleotide sequence ID" value="NZ_CP055156.1"/>
</dbReference>
<evidence type="ECO:0000259" key="3">
    <source>
        <dbReference type="SMART" id="SM00849"/>
    </source>
</evidence>
<evidence type="ECO:0000313" key="4">
    <source>
        <dbReference type="EMBL" id="QNF35162.1"/>
    </source>
</evidence>
<dbReference type="SMART" id="SM00849">
    <property type="entry name" value="Lactamase_B"/>
    <property type="match status" value="1"/>
</dbReference>
<evidence type="ECO:0000256" key="2">
    <source>
        <dbReference type="HAMAP-Rule" id="MF_00457"/>
    </source>
</evidence>
<keyword evidence="5" id="KW-1185">Reference proteome</keyword>
<dbReference type="SUPFAM" id="SSF56281">
    <property type="entry name" value="Metallo-hydrolase/oxidoreductase"/>
    <property type="match status" value="1"/>
</dbReference>
<dbReference type="HAMAP" id="MF_00457">
    <property type="entry name" value="UPF0173"/>
    <property type="match status" value="1"/>
</dbReference>
<keyword evidence="1 2" id="KW-0378">Hydrolase</keyword>
<dbReference type="Gene3D" id="3.60.15.10">
    <property type="entry name" value="Ribonuclease Z/Hydroxyacylglutathione hydrolase-like"/>
    <property type="match status" value="1"/>
</dbReference>
<reference evidence="4 5" key="1">
    <citation type="journal article" date="2018" name="Int. J. Syst. Evol. Microbiol.">
        <title>Adhaeribacter swui sp. nov., isolated from wet mud.</title>
        <authorList>
            <person name="Kim D.U."/>
            <person name="Kim K.W."/>
            <person name="Kang M.S."/>
            <person name="Kim J.Y."/>
            <person name="Jang J.H."/>
            <person name="Kim M.K."/>
        </authorList>
    </citation>
    <scope>NUCLEOTIDE SEQUENCE [LARGE SCALE GENOMIC DNA]</scope>
    <source>
        <strain evidence="4 5">KCTC 52873</strain>
    </source>
</reference>
<feature type="domain" description="Metallo-beta-lactamase" evidence="3">
    <location>
        <begin position="7"/>
        <end position="191"/>
    </location>
</feature>
<comment type="similarity">
    <text evidence="2">Belongs to the UPF0173 family.</text>
</comment>
<dbReference type="EMBL" id="CP055156">
    <property type="protein sequence ID" value="QNF35162.1"/>
    <property type="molecule type" value="Genomic_DNA"/>
</dbReference>
<dbReference type="KEGG" id="aswu:HUW51_21485"/>
<dbReference type="InterPro" id="IPR050114">
    <property type="entry name" value="UPF0173_UPF0282_UlaG_hydrolase"/>
</dbReference>
<proteinExistence type="inferred from homology"/>
<dbReference type="PANTHER" id="PTHR43546:SF3">
    <property type="entry name" value="UPF0173 METAL-DEPENDENT HYDROLASE MJ1163"/>
    <property type="match status" value="1"/>
</dbReference>
<evidence type="ECO:0000256" key="1">
    <source>
        <dbReference type="ARBA" id="ARBA00022801"/>
    </source>
</evidence>